<evidence type="ECO:0000313" key="2">
    <source>
        <dbReference type="EMBL" id="QYM77799.1"/>
    </source>
</evidence>
<evidence type="ECO:0000313" key="3">
    <source>
        <dbReference type="Proteomes" id="UP000825051"/>
    </source>
</evidence>
<dbReference type="SUPFAM" id="SSF81853">
    <property type="entry name" value="Family 10 polysaccharide lyase"/>
    <property type="match status" value="1"/>
</dbReference>
<dbReference type="EMBL" id="CP080507">
    <property type="protein sequence ID" value="QYM77799.1"/>
    <property type="molecule type" value="Genomic_DNA"/>
</dbReference>
<sequence length="355" mass="39671">MRFFRPFLSLLLLSLAAEARAAVAWRAVLRQPAAWYASAEARAVGESVLLYQTPSGGWPKNHDMTRPPGPAEFADHENVAPTIDNDATWTQIRLLARIDAGQPEPRFRAAALHGLNYLLAAQYPNGGWPQYFPLRPGYYTRITFNDDAMVGVLATLRPVARGDAPFQWADAALRARCAEAVQRGVACILRCQIVVNGRKTVWCAQHDELTFEPAPARKYEHVSLSGLESVGIVRFLMGEENPSPEVIDAVRSAVAWFETSKLTGQRLVERPDPALPHGHDRAIVADPHAPPLWARFYEIGTNRPIFGGRDTLIHYTLAEVEPERRGGYRWYVNDPAALLARDYPQWAARWLKTSS</sequence>
<feature type="signal peptide" evidence="1">
    <location>
        <begin position="1"/>
        <end position="21"/>
    </location>
</feature>
<dbReference type="AlphaFoldDB" id="A0A8F9XK75"/>
<reference evidence="2" key="1">
    <citation type="submission" date="2021-08" db="EMBL/GenBank/DDBJ databases">
        <title>Genome of a novel bacterium of the phylum Verrucomicrobia, Oleiharenicola sp. KSB-15.</title>
        <authorList>
            <person name="Chung J.-H."/>
            <person name="Ahn J.-H."/>
            <person name="Yoon Y."/>
            <person name="Kim D.-Y."/>
            <person name="An S.-H."/>
            <person name="Park I."/>
            <person name="Yeon J."/>
        </authorList>
    </citation>
    <scope>NUCLEOTIDE SEQUENCE</scope>
    <source>
        <strain evidence="2">KSB-15</strain>
    </source>
</reference>
<dbReference type="InterPro" id="IPR012669">
    <property type="entry name" value="Pectate_lyase"/>
</dbReference>
<dbReference type="Gene3D" id="1.50.10.20">
    <property type="match status" value="1"/>
</dbReference>
<dbReference type="GO" id="GO:0030570">
    <property type="term" value="F:pectate lyase activity"/>
    <property type="evidence" value="ECO:0007669"/>
    <property type="project" value="UniProtKB-EC"/>
</dbReference>
<evidence type="ECO:0000256" key="1">
    <source>
        <dbReference type="SAM" id="SignalP"/>
    </source>
</evidence>
<dbReference type="NCBIfam" id="TIGR02474">
    <property type="entry name" value="pec_lyase"/>
    <property type="match status" value="1"/>
</dbReference>
<accession>A0A8F9XK75</accession>
<dbReference type="Pfam" id="PF09492">
    <property type="entry name" value="Pec_lyase"/>
    <property type="match status" value="1"/>
</dbReference>
<name>A0A8F9XK75_9BACT</name>
<keyword evidence="1" id="KW-0732">Signal</keyword>
<gene>
    <name evidence="2" type="primary">pelA</name>
    <name evidence="2" type="ORF">K0B96_10750</name>
</gene>
<keyword evidence="3" id="KW-1185">Reference proteome</keyword>
<dbReference type="EC" id="4.2.2.2" evidence="2"/>
<keyword evidence="2" id="KW-0456">Lyase</keyword>
<organism evidence="2 3">
    <name type="scientific">Horticoccus luteus</name>
    <dbReference type="NCBI Taxonomy" id="2862869"/>
    <lineage>
        <taxon>Bacteria</taxon>
        <taxon>Pseudomonadati</taxon>
        <taxon>Verrucomicrobiota</taxon>
        <taxon>Opitutia</taxon>
        <taxon>Opitutales</taxon>
        <taxon>Opitutaceae</taxon>
        <taxon>Horticoccus</taxon>
    </lineage>
</organism>
<dbReference type="KEGG" id="ole:K0B96_10750"/>
<proteinExistence type="predicted"/>
<feature type="chain" id="PRO_5034029856" evidence="1">
    <location>
        <begin position="22"/>
        <end position="355"/>
    </location>
</feature>
<dbReference type="RefSeq" id="WP_220160903.1">
    <property type="nucleotide sequence ID" value="NZ_CP080507.1"/>
</dbReference>
<protein>
    <submittedName>
        <fullName evidence="2">Pectate lyase</fullName>
        <ecNumber evidence="2">4.2.2.2</ecNumber>
    </submittedName>
</protein>
<dbReference type="Proteomes" id="UP000825051">
    <property type="component" value="Chromosome"/>
</dbReference>